<proteinExistence type="predicted"/>
<accession>A0ABS4ZFX5</accession>
<organism evidence="1 2">
    <name type="scientific">Microbacterium amylolyticum</name>
    <dbReference type="NCBI Taxonomy" id="936337"/>
    <lineage>
        <taxon>Bacteria</taxon>
        <taxon>Bacillati</taxon>
        <taxon>Actinomycetota</taxon>
        <taxon>Actinomycetes</taxon>
        <taxon>Micrococcales</taxon>
        <taxon>Microbacteriaceae</taxon>
        <taxon>Microbacterium</taxon>
    </lineage>
</organism>
<name>A0ABS4ZFX5_9MICO</name>
<evidence type="ECO:0000313" key="2">
    <source>
        <dbReference type="Proteomes" id="UP001519362"/>
    </source>
</evidence>
<comment type="caution">
    <text evidence="1">The sequence shown here is derived from an EMBL/GenBank/DDBJ whole genome shotgun (WGS) entry which is preliminary data.</text>
</comment>
<protein>
    <submittedName>
        <fullName evidence="1">Uncharacterized protein</fullName>
    </submittedName>
</protein>
<dbReference type="EMBL" id="JAGIOL010000001">
    <property type="protein sequence ID" value="MBP2435908.1"/>
    <property type="molecule type" value="Genomic_DNA"/>
</dbReference>
<dbReference type="RefSeq" id="WP_165131548.1">
    <property type="nucleotide sequence ID" value="NZ_CP049253.1"/>
</dbReference>
<keyword evidence="2" id="KW-1185">Reference proteome</keyword>
<dbReference type="Proteomes" id="UP001519362">
    <property type="component" value="Unassembled WGS sequence"/>
</dbReference>
<evidence type="ECO:0000313" key="1">
    <source>
        <dbReference type="EMBL" id="MBP2435908.1"/>
    </source>
</evidence>
<gene>
    <name evidence="1" type="ORF">JOF34_000494</name>
</gene>
<sequence>MPTETPTEPAVLGCDTIIPATLYSDLSDLGWSAIEEPLRIGEHLLEDGIQCVWGDYSSGTDIAQMYGWAPVGSEQSRELQDYLEQQGWIREEEGETVYLTENPDYALYVSEDGYGMTFRFTEGSVAVADTKSGLQLVIWRG</sequence>
<reference evidence="1 2" key="1">
    <citation type="submission" date="2021-03" db="EMBL/GenBank/DDBJ databases">
        <title>Sequencing the genomes of 1000 actinobacteria strains.</title>
        <authorList>
            <person name="Klenk H.-P."/>
        </authorList>
    </citation>
    <scope>NUCLEOTIDE SEQUENCE [LARGE SCALE GENOMIC DNA]</scope>
    <source>
        <strain evidence="1 2">DSM 24221</strain>
    </source>
</reference>